<evidence type="ECO:0000256" key="8">
    <source>
        <dbReference type="ARBA" id="ARBA00023004"/>
    </source>
</evidence>
<evidence type="ECO:0000256" key="5">
    <source>
        <dbReference type="ARBA" id="ARBA00022723"/>
    </source>
</evidence>
<feature type="active site" description="Charge relay system" evidence="10">
    <location>
        <position position="3"/>
    </location>
</feature>
<dbReference type="SUPFAM" id="SSF52743">
    <property type="entry name" value="Subtilisin-like"/>
    <property type="match status" value="1"/>
</dbReference>
<keyword evidence="3 10" id="KW-0645">Protease</keyword>
<dbReference type="EMBL" id="MTSL01000173">
    <property type="protein sequence ID" value="PJF17482.1"/>
    <property type="molecule type" value="Genomic_DNA"/>
</dbReference>
<dbReference type="InterPro" id="IPR036852">
    <property type="entry name" value="Peptidase_S8/S53_dom_sf"/>
</dbReference>
<dbReference type="GO" id="GO:0006508">
    <property type="term" value="P:proteolysis"/>
    <property type="evidence" value="ECO:0007669"/>
    <property type="project" value="UniProtKB-KW"/>
</dbReference>
<dbReference type="InterPro" id="IPR002871">
    <property type="entry name" value="NIF_FeS_clus_asmbl_NifU_N"/>
</dbReference>
<feature type="active site" description="Charge relay system" evidence="10">
    <location>
        <position position="61"/>
    </location>
</feature>
<comment type="cofactor">
    <cofactor evidence="9 11">
        <name>[2Fe-2S] cluster</name>
        <dbReference type="ChEBI" id="CHEBI:190135"/>
    </cofactor>
</comment>
<dbReference type="NCBIfam" id="TIGR01999">
    <property type="entry name" value="iscU"/>
    <property type="match status" value="1"/>
</dbReference>
<evidence type="ECO:0000256" key="11">
    <source>
        <dbReference type="RuleBase" id="RU362089"/>
    </source>
</evidence>
<sequence length="429" mass="44966">IADTGVEFEHPNIKNNYIGLKKDGSYDHNKAWWDGVRELFAADGRAKCGFASDAPCDDQGHGTHVASIAVGADGYGVAPEARWMACRNMDRGVGSPETYLSCLNFFLAPHDLDGKNADPKLRPHVVGNSYGCPDPEGCSKRAMTAAVEALRAAGVFMSVSAGNEGPDCSTIADPPALEKSVITVGATDSDDTLAPFSSRGPCVIGTEKYCKPDLTAPGVNVMAAYPGNGFRSLSGTSMASPHVGGATALIISMCPSLSGNVDKIQSLLEMTAVKLLPPVDAAPLCGGNSPTSVPNNYFGHGRIDVLAAVLEHYERPRNVGSLDKNDPTVGTGLVGAPACGDVMKLQIKVSPAGIIEDVRFKTFGCGSAIASSSLATEWIKGRSLDEATAIRNTDIAQELCLPPVKLHCSMLAEDAIKSAVKDFRNKQAK</sequence>
<feature type="non-terminal residue" evidence="14">
    <location>
        <position position="1"/>
    </location>
</feature>
<evidence type="ECO:0000256" key="7">
    <source>
        <dbReference type="ARBA" id="ARBA00022825"/>
    </source>
</evidence>
<comment type="similarity">
    <text evidence="2 11">Belongs to the NifU family.</text>
</comment>
<evidence type="ECO:0000313" key="15">
    <source>
        <dbReference type="Proteomes" id="UP000240830"/>
    </source>
</evidence>
<keyword evidence="8 11" id="KW-0408">Iron</keyword>
<dbReference type="PROSITE" id="PS51892">
    <property type="entry name" value="SUBTILASE"/>
    <property type="match status" value="1"/>
</dbReference>
<dbReference type="GO" id="GO:0016226">
    <property type="term" value="P:iron-sulfur cluster assembly"/>
    <property type="evidence" value="ECO:0007669"/>
    <property type="project" value="UniProtKB-UniRule"/>
</dbReference>
<evidence type="ECO:0000313" key="14">
    <source>
        <dbReference type="EMBL" id="PJF17482.1"/>
    </source>
</evidence>
<keyword evidence="4 11" id="KW-0001">2Fe-2S</keyword>
<name>A0A2H9TIA3_9FUNG</name>
<comment type="caution">
    <text evidence="14">The sequence shown here is derived from an EMBL/GenBank/DDBJ whole genome shotgun (WGS) entry which is preliminary data.</text>
</comment>
<keyword evidence="11" id="KW-0809">Transit peptide</keyword>
<evidence type="ECO:0000256" key="2">
    <source>
        <dbReference type="ARBA" id="ARBA00006420"/>
    </source>
</evidence>
<keyword evidence="7 10" id="KW-0720">Serine protease</keyword>
<proteinExistence type="inferred from homology"/>
<evidence type="ECO:0000256" key="3">
    <source>
        <dbReference type="ARBA" id="ARBA00022670"/>
    </source>
</evidence>
<accession>A0A2H9TIA3</accession>
<evidence type="ECO:0000256" key="6">
    <source>
        <dbReference type="ARBA" id="ARBA00022801"/>
    </source>
</evidence>
<dbReference type="InterPro" id="IPR022398">
    <property type="entry name" value="Peptidase_S8_His-AS"/>
</dbReference>
<comment type="pathway">
    <text evidence="1">Cofactor biosynthesis; iron-sulfur cluster biosynthesis.</text>
</comment>
<keyword evidence="5 11" id="KW-0479">Metal-binding</keyword>
<evidence type="ECO:0000256" key="10">
    <source>
        <dbReference type="PROSITE-ProRule" id="PRU01240"/>
    </source>
</evidence>
<keyword evidence="11" id="KW-0496">Mitochondrion</keyword>
<dbReference type="FunFam" id="3.90.1010.10:FF:000008">
    <property type="entry name" value="Iron-sulfur cluster assembly enzyme"/>
    <property type="match status" value="1"/>
</dbReference>
<dbReference type="GO" id="GO:0005759">
    <property type="term" value="C:mitochondrial matrix"/>
    <property type="evidence" value="ECO:0007669"/>
    <property type="project" value="UniProtKB-SubCell"/>
</dbReference>
<evidence type="ECO:0000256" key="9">
    <source>
        <dbReference type="ARBA" id="ARBA00034078"/>
    </source>
</evidence>
<dbReference type="Gene3D" id="3.90.1010.10">
    <property type="match status" value="1"/>
</dbReference>
<organism evidence="14 15">
    <name type="scientific">Paramicrosporidium saccamoebae</name>
    <dbReference type="NCBI Taxonomy" id="1246581"/>
    <lineage>
        <taxon>Eukaryota</taxon>
        <taxon>Fungi</taxon>
        <taxon>Fungi incertae sedis</taxon>
        <taxon>Cryptomycota</taxon>
        <taxon>Cryptomycota incertae sedis</taxon>
        <taxon>Paramicrosporidium</taxon>
    </lineage>
</organism>
<evidence type="ECO:0000256" key="4">
    <source>
        <dbReference type="ARBA" id="ARBA00022714"/>
    </source>
</evidence>
<dbReference type="PRINTS" id="PR00723">
    <property type="entry name" value="SUBTILISIN"/>
</dbReference>
<dbReference type="PROSITE" id="PS00137">
    <property type="entry name" value="SUBTILASE_HIS"/>
    <property type="match status" value="1"/>
</dbReference>
<keyword evidence="11" id="KW-0411">Iron-sulfur</keyword>
<dbReference type="PANTHER" id="PTHR10093">
    <property type="entry name" value="IRON-SULFUR CLUSTER ASSEMBLY ENZYME NIFU HOMOLOG"/>
    <property type="match status" value="1"/>
</dbReference>
<comment type="subcellular location">
    <subcellularLocation>
        <location evidence="11">Mitochondrion matrix</location>
    </subcellularLocation>
</comment>
<protein>
    <recommendedName>
        <fullName evidence="11">Iron-sulfur cluster assembly protein</fullName>
    </recommendedName>
</protein>
<evidence type="ECO:0000259" key="13">
    <source>
        <dbReference type="Pfam" id="PF01592"/>
    </source>
</evidence>
<feature type="active site" description="Charge relay system" evidence="10">
    <location>
        <position position="237"/>
    </location>
</feature>
<keyword evidence="6 10" id="KW-0378">Hydrolase</keyword>
<dbReference type="Pfam" id="PF01592">
    <property type="entry name" value="NifU_N"/>
    <property type="match status" value="1"/>
</dbReference>
<dbReference type="Proteomes" id="UP000240830">
    <property type="component" value="Unassembled WGS sequence"/>
</dbReference>
<evidence type="ECO:0000256" key="1">
    <source>
        <dbReference type="ARBA" id="ARBA00005151"/>
    </source>
</evidence>
<reference evidence="14 15" key="1">
    <citation type="submission" date="2016-10" db="EMBL/GenBank/DDBJ databases">
        <title>The genome of Paramicrosporidium saccamoebae is the missing link in understanding Cryptomycota and Microsporidia evolution.</title>
        <authorList>
            <person name="Quandt C.A."/>
            <person name="Beaudet D."/>
            <person name="Corsaro D."/>
            <person name="Michel R."/>
            <person name="Corradi N."/>
            <person name="James T."/>
        </authorList>
    </citation>
    <scope>NUCLEOTIDE SEQUENCE [LARGE SCALE GENOMIC DNA]</scope>
    <source>
        <strain evidence="14 15">KSL3</strain>
    </source>
</reference>
<keyword evidence="15" id="KW-1185">Reference proteome</keyword>
<dbReference type="OrthoDB" id="206201at2759"/>
<dbReference type="Gene3D" id="3.40.50.200">
    <property type="entry name" value="Peptidase S8/S53 domain"/>
    <property type="match status" value="1"/>
</dbReference>
<dbReference type="InterPro" id="IPR015500">
    <property type="entry name" value="Peptidase_S8_subtilisin-rel"/>
</dbReference>
<dbReference type="GO" id="GO:0004252">
    <property type="term" value="F:serine-type endopeptidase activity"/>
    <property type="evidence" value="ECO:0007669"/>
    <property type="project" value="UniProtKB-UniRule"/>
</dbReference>
<comment type="function">
    <text evidence="11">Scaffold protein for the de novo synthesis of iron-sulfur (Fe-S) clusters within mitochondria, which is required for maturation of both mitochondrial and cytoplasmic [2Fe-2S] and [4Fe-4S] proteins.</text>
</comment>
<dbReference type="CDD" id="cd06664">
    <property type="entry name" value="IscU_like"/>
    <property type="match status" value="1"/>
</dbReference>
<feature type="domain" description="NIF system FeS cluster assembly NifU N-terminal" evidence="13">
    <location>
        <begin position="308"/>
        <end position="428"/>
    </location>
</feature>
<gene>
    <name evidence="14" type="ORF">PSACC_02707</name>
</gene>
<feature type="domain" description="Peptidase S8/S53" evidence="12">
    <location>
        <begin position="1"/>
        <end position="301"/>
    </location>
</feature>
<dbReference type="UniPathway" id="UPA00266"/>
<dbReference type="GO" id="GO:0051537">
    <property type="term" value="F:2 iron, 2 sulfur cluster binding"/>
    <property type="evidence" value="ECO:0007669"/>
    <property type="project" value="UniProtKB-KW"/>
</dbReference>
<dbReference type="STRING" id="1246581.A0A2H9TIA3"/>
<dbReference type="InterPro" id="IPR000209">
    <property type="entry name" value="Peptidase_S8/S53_dom"/>
</dbReference>
<comment type="similarity">
    <text evidence="10">Belongs to the peptidase S8 family.</text>
</comment>
<dbReference type="SUPFAM" id="SSF82649">
    <property type="entry name" value="SufE/NifU"/>
    <property type="match status" value="1"/>
</dbReference>
<dbReference type="Pfam" id="PF00082">
    <property type="entry name" value="Peptidase_S8"/>
    <property type="match status" value="1"/>
</dbReference>
<dbReference type="AlphaFoldDB" id="A0A2H9TIA3"/>
<dbReference type="InterPro" id="IPR011339">
    <property type="entry name" value="ISCU"/>
</dbReference>
<evidence type="ECO:0000259" key="12">
    <source>
        <dbReference type="Pfam" id="PF00082"/>
    </source>
</evidence>
<dbReference type="GO" id="GO:0005506">
    <property type="term" value="F:iron ion binding"/>
    <property type="evidence" value="ECO:0007669"/>
    <property type="project" value="UniProtKB-UniRule"/>
</dbReference>